<accession>A0A497XWL9</accession>
<dbReference type="SUPFAM" id="SSF103025">
    <property type="entry name" value="Folate-binding domain"/>
    <property type="match status" value="1"/>
</dbReference>
<proteinExistence type="predicted"/>
<evidence type="ECO:0000313" key="4">
    <source>
        <dbReference type="Proteomes" id="UP000267841"/>
    </source>
</evidence>
<dbReference type="PANTHER" id="PTHR22602:SF0">
    <property type="entry name" value="TRANSFERASE CAF17, MITOCHONDRIAL-RELATED"/>
    <property type="match status" value="1"/>
</dbReference>
<dbReference type="Gene3D" id="3.30.1360.120">
    <property type="entry name" value="Probable tRNA modification gtpase trme, domain 1"/>
    <property type="match status" value="1"/>
</dbReference>
<dbReference type="InterPro" id="IPR017703">
    <property type="entry name" value="YgfZ/GCV_T_CS"/>
</dbReference>
<dbReference type="InterPro" id="IPR045179">
    <property type="entry name" value="YgfZ/GcvT"/>
</dbReference>
<sequence length="308" mass="35348">MRWIKLNRSKIKVFGKPVKILMKGMTAPEEHTHFLHSLLTNNIKALQPGSFNYNLWLKQNGQPVGDFFVYRVGEYYILDTEKPAHEVIEEFNRLKLSLKVFFEDLTSEMEHIFIFGEGSSEFIESNFNTKLEDLHFKEVDGLIIAKNPLRLRQTGYDLMGDLSHVREILPKDKSIHEKEFEDERIRNCVPKIGKELGEGYSPLEAGVLNYAIDMNKGCYVGQEAIARVYFRGRTPRVLTRMVRLEGEISEGDKLQVGNKAVGIITSLNSEGSLALGYVLRSLYEPGKELETQKGRVRLEESCEQERKS</sequence>
<dbReference type="PANTHER" id="PTHR22602">
    <property type="entry name" value="TRANSFERASE CAF17, MITOCHONDRIAL-RELATED"/>
    <property type="match status" value="1"/>
</dbReference>
<reference evidence="3 4" key="1">
    <citation type="submission" date="2018-10" db="EMBL/GenBank/DDBJ databases">
        <title>Genomic Encyclopedia of Archaeal and Bacterial Type Strains, Phase II (KMG-II): from individual species to whole genera.</title>
        <authorList>
            <person name="Goeker M."/>
        </authorList>
    </citation>
    <scope>NUCLEOTIDE SEQUENCE [LARGE SCALE GENOMIC DNA]</scope>
    <source>
        <strain evidence="3 4">DSM 16510</strain>
    </source>
</reference>
<dbReference type="NCBIfam" id="TIGR03317">
    <property type="entry name" value="ygfZ_signature"/>
    <property type="match status" value="1"/>
</dbReference>
<comment type="caution">
    <text evidence="3">The sequence shown here is derived from an EMBL/GenBank/DDBJ whole genome shotgun (WGS) entry which is preliminary data.</text>
</comment>
<dbReference type="OrthoDB" id="9796287at2"/>
<dbReference type="PIRSF" id="PIRSF006487">
    <property type="entry name" value="GcvT"/>
    <property type="match status" value="1"/>
</dbReference>
<evidence type="ECO:0000313" key="3">
    <source>
        <dbReference type="EMBL" id="RLJ71163.1"/>
    </source>
</evidence>
<dbReference type="RefSeq" id="WP_121012107.1">
    <property type="nucleotide sequence ID" value="NZ_RCCJ01000001.1"/>
</dbReference>
<organism evidence="3 4">
    <name type="scientific">Hydrogenivirga caldilitoris</name>
    <dbReference type="NCBI Taxonomy" id="246264"/>
    <lineage>
        <taxon>Bacteria</taxon>
        <taxon>Pseudomonadati</taxon>
        <taxon>Aquificota</taxon>
        <taxon>Aquificia</taxon>
        <taxon>Aquificales</taxon>
        <taxon>Aquificaceae</taxon>
        <taxon>Hydrogenivirga</taxon>
    </lineage>
</organism>
<feature type="domain" description="GCVT N-terminal" evidence="2">
    <location>
        <begin position="32"/>
        <end position="156"/>
    </location>
</feature>
<dbReference type="GO" id="GO:0016226">
    <property type="term" value="P:iron-sulfur cluster assembly"/>
    <property type="evidence" value="ECO:0007669"/>
    <property type="project" value="TreeGrafter"/>
</dbReference>
<dbReference type="InterPro" id="IPR027266">
    <property type="entry name" value="TrmE/GcvT-like"/>
</dbReference>
<dbReference type="EMBL" id="RCCJ01000001">
    <property type="protein sequence ID" value="RLJ71163.1"/>
    <property type="molecule type" value="Genomic_DNA"/>
</dbReference>
<keyword evidence="4" id="KW-1185">Reference proteome</keyword>
<evidence type="ECO:0000259" key="2">
    <source>
        <dbReference type="Pfam" id="PF01571"/>
    </source>
</evidence>
<keyword evidence="1" id="KW-0809">Transit peptide</keyword>
<name>A0A497XWL9_9AQUI</name>
<gene>
    <name evidence="3" type="ORF">BCF55_1461</name>
</gene>
<protein>
    <recommendedName>
        <fullName evidence="2">GCVT N-terminal domain-containing protein</fullName>
    </recommendedName>
</protein>
<dbReference type="Proteomes" id="UP000267841">
    <property type="component" value="Unassembled WGS sequence"/>
</dbReference>
<dbReference type="AlphaFoldDB" id="A0A497XWL9"/>
<dbReference type="InterPro" id="IPR006222">
    <property type="entry name" value="GCVT_N"/>
</dbReference>
<dbReference type="Pfam" id="PF01571">
    <property type="entry name" value="GCV_T"/>
    <property type="match status" value="1"/>
</dbReference>
<evidence type="ECO:0000256" key="1">
    <source>
        <dbReference type="ARBA" id="ARBA00022946"/>
    </source>
</evidence>